<proteinExistence type="predicted"/>
<dbReference type="AlphaFoldDB" id="A0A9W6SYH1"/>
<dbReference type="EMBL" id="BSXN01000440">
    <property type="protein sequence ID" value="GME68563.1"/>
    <property type="molecule type" value="Genomic_DNA"/>
</dbReference>
<reference evidence="2" key="1">
    <citation type="submission" date="2023-04" db="EMBL/GenBank/DDBJ databases">
        <title>Candida boidinii NBRC 10035.</title>
        <authorList>
            <person name="Ichikawa N."/>
            <person name="Sato H."/>
            <person name="Tonouchi N."/>
        </authorList>
    </citation>
    <scope>NUCLEOTIDE SEQUENCE</scope>
    <source>
        <strain evidence="2">NBRC 10035</strain>
    </source>
</reference>
<feature type="compositionally biased region" description="Acidic residues" evidence="1">
    <location>
        <begin position="159"/>
        <end position="170"/>
    </location>
</feature>
<name>A0A9W6SYH1_CANBO</name>
<gene>
    <name evidence="2" type="ORF">Cboi02_000173200</name>
</gene>
<comment type="caution">
    <text evidence="2">The sequence shown here is derived from an EMBL/GenBank/DDBJ whole genome shotgun (WGS) entry which is preliminary data.</text>
</comment>
<feature type="compositionally biased region" description="Polar residues" evidence="1">
    <location>
        <begin position="90"/>
        <end position="99"/>
    </location>
</feature>
<organism evidence="2 3">
    <name type="scientific">Candida boidinii</name>
    <name type="common">Yeast</name>
    <dbReference type="NCBI Taxonomy" id="5477"/>
    <lineage>
        <taxon>Eukaryota</taxon>
        <taxon>Fungi</taxon>
        <taxon>Dikarya</taxon>
        <taxon>Ascomycota</taxon>
        <taxon>Saccharomycotina</taxon>
        <taxon>Pichiomycetes</taxon>
        <taxon>Pichiales</taxon>
        <taxon>Pichiaceae</taxon>
        <taxon>Ogataea</taxon>
        <taxon>Ogataea/Candida clade</taxon>
    </lineage>
</organism>
<protein>
    <submittedName>
        <fullName evidence="2">Unnamed protein product</fullName>
    </submittedName>
</protein>
<accession>A0A9W6SYH1</accession>
<evidence type="ECO:0000256" key="1">
    <source>
        <dbReference type="SAM" id="MobiDB-lite"/>
    </source>
</evidence>
<feature type="compositionally biased region" description="Low complexity" evidence="1">
    <location>
        <begin position="100"/>
        <end position="111"/>
    </location>
</feature>
<keyword evidence="3" id="KW-1185">Reference proteome</keyword>
<evidence type="ECO:0000313" key="2">
    <source>
        <dbReference type="EMBL" id="GME68563.1"/>
    </source>
</evidence>
<evidence type="ECO:0000313" key="3">
    <source>
        <dbReference type="Proteomes" id="UP001165120"/>
    </source>
</evidence>
<feature type="region of interest" description="Disordered" evidence="1">
    <location>
        <begin position="81"/>
        <end position="195"/>
    </location>
</feature>
<dbReference type="Proteomes" id="UP001165120">
    <property type="component" value="Unassembled WGS sequence"/>
</dbReference>
<sequence>MFYSRIGIYDDFNMRTTSVNMFDNQLASDFENGYHESNIPQPSSISVFNQATSNPHNQYYANTPILPQSARNSILSIATPRAGSEDSQIKNKASSTIVASSNLNESTETSTHNPKLHENEAPINSDRTQSRDSSAEAHSNGESAGEEYDDATSNILGNYDEEEDGNDDDNEKGIKISKENSGSSDKSSDLSDEVD</sequence>